<feature type="compositionally biased region" description="Low complexity" evidence="7">
    <location>
        <begin position="30"/>
        <end position="52"/>
    </location>
</feature>
<dbReference type="AlphaFoldDB" id="A0AAX6E5U8"/>
<comment type="function">
    <text evidence="6">Transcriptional repressor that regulates multiple aspects of plant growth and development.</text>
</comment>
<feature type="compositionally biased region" description="Low complexity" evidence="7">
    <location>
        <begin position="182"/>
        <end position="194"/>
    </location>
</feature>
<evidence type="ECO:0000313" key="9">
    <source>
        <dbReference type="EMBL" id="KAJ6799394.1"/>
    </source>
</evidence>
<organism evidence="9 10">
    <name type="scientific">Iris pallida</name>
    <name type="common">Sweet iris</name>
    <dbReference type="NCBI Taxonomy" id="29817"/>
    <lineage>
        <taxon>Eukaryota</taxon>
        <taxon>Viridiplantae</taxon>
        <taxon>Streptophyta</taxon>
        <taxon>Embryophyta</taxon>
        <taxon>Tracheophyta</taxon>
        <taxon>Spermatophyta</taxon>
        <taxon>Magnoliopsida</taxon>
        <taxon>Liliopsida</taxon>
        <taxon>Asparagales</taxon>
        <taxon>Iridaceae</taxon>
        <taxon>Iridoideae</taxon>
        <taxon>Irideae</taxon>
        <taxon>Iris</taxon>
    </lineage>
</organism>
<dbReference type="GO" id="GO:0045892">
    <property type="term" value="P:negative regulation of DNA-templated transcription"/>
    <property type="evidence" value="ECO:0007669"/>
    <property type="project" value="UniProtKB-UniRule"/>
</dbReference>
<dbReference type="GO" id="GO:0005634">
    <property type="term" value="C:nucleus"/>
    <property type="evidence" value="ECO:0007669"/>
    <property type="project" value="UniProtKB-SubCell"/>
</dbReference>
<evidence type="ECO:0000256" key="1">
    <source>
        <dbReference type="ARBA" id="ARBA00004123"/>
    </source>
</evidence>
<feature type="compositionally biased region" description="Basic residues" evidence="7">
    <location>
        <begin position="171"/>
        <end position="181"/>
    </location>
</feature>
<proteinExistence type="predicted"/>
<dbReference type="EMBL" id="JANAVB010039818">
    <property type="protein sequence ID" value="KAJ6799394.1"/>
    <property type="molecule type" value="Genomic_DNA"/>
</dbReference>
<reference evidence="9" key="2">
    <citation type="submission" date="2023-04" db="EMBL/GenBank/DDBJ databases">
        <authorList>
            <person name="Bruccoleri R.E."/>
            <person name="Oakeley E.J."/>
            <person name="Faust A.-M."/>
            <person name="Dessus-Babus S."/>
            <person name="Altorfer M."/>
            <person name="Burckhardt D."/>
            <person name="Oertli M."/>
            <person name="Naumann U."/>
            <person name="Petersen F."/>
            <person name="Wong J."/>
        </authorList>
    </citation>
    <scope>NUCLEOTIDE SEQUENCE</scope>
    <source>
        <strain evidence="9">GSM-AAB239-AS_SAM_17_03QT</strain>
        <tissue evidence="9">Leaf</tissue>
    </source>
</reference>
<reference evidence="9" key="1">
    <citation type="journal article" date="2023" name="GigaByte">
        <title>Genome assembly of the bearded iris, Iris pallida Lam.</title>
        <authorList>
            <person name="Bruccoleri R.E."/>
            <person name="Oakeley E.J."/>
            <person name="Faust A.M.E."/>
            <person name="Altorfer M."/>
            <person name="Dessus-Babus S."/>
            <person name="Burckhardt D."/>
            <person name="Oertli M."/>
            <person name="Naumann U."/>
            <person name="Petersen F."/>
            <person name="Wong J."/>
        </authorList>
    </citation>
    <scope>NUCLEOTIDE SEQUENCE</scope>
    <source>
        <strain evidence="9">GSM-AAB239-AS_SAM_17_03QT</strain>
    </source>
</reference>
<feature type="compositionally biased region" description="Basic residues" evidence="7">
    <location>
        <begin position="237"/>
        <end position="256"/>
    </location>
</feature>
<keyword evidence="4 6" id="KW-0804">Transcription</keyword>
<dbReference type="PANTHER" id="PTHR33057:SF17">
    <property type="entry name" value="TRANSCRIPTION REPRESSOR OFP8"/>
    <property type="match status" value="1"/>
</dbReference>
<evidence type="ECO:0000259" key="8">
    <source>
        <dbReference type="PROSITE" id="PS51754"/>
    </source>
</evidence>
<feature type="compositionally biased region" description="Low complexity" evidence="7">
    <location>
        <begin position="213"/>
        <end position="228"/>
    </location>
</feature>
<evidence type="ECO:0000256" key="4">
    <source>
        <dbReference type="ARBA" id="ARBA00023163"/>
    </source>
</evidence>
<dbReference type="PROSITE" id="PS51754">
    <property type="entry name" value="OVATE"/>
    <property type="match status" value="1"/>
</dbReference>
<dbReference type="InterPro" id="IPR038933">
    <property type="entry name" value="Ovate"/>
</dbReference>
<keyword evidence="3 6" id="KW-0805">Transcription regulation</keyword>
<dbReference type="InterPro" id="IPR006458">
    <property type="entry name" value="Ovate_C"/>
</dbReference>
<keyword evidence="5 6" id="KW-0539">Nucleus</keyword>
<keyword evidence="2 6" id="KW-0678">Repressor</keyword>
<dbReference type="Pfam" id="PF04844">
    <property type="entry name" value="Ovate"/>
    <property type="match status" value="1"/>
</dbReference>
<comment type="subcellular location">
    <subcellularLocation>
        <location evidence="1 6">Nucleus</location>
    </subcellularLocation>
</comment>
<evidence type="ECO:0000256" key="2">
    <source>
        <dbReference type="ARBA" id="ARBA00022491"/>
    </source>
</evidence>
<accession>A0AAX6E5U8</accession>
<protein>
    <recommendedName>
        <fullName evidence="6">Transcription repressor</fullName>
    </recommendedName>
    <alternativeName>
        <fullName evidence="6">Ovate family protein</fullName>
    </alternativeName>
</protein>
<evidence type="ECO:0000256" key="6">
    <source>
        <dbReference type="RuleBase" id="RU367028"/>
    </source>
</evidence>
<sequence length="353" mass="39066">MESKSRLKQRLARLFQSSTAPLLRAPCNHSATSRSIFSSSSAAGSTSSRRSASTDIVVDPVFLVRRNGATSSSTPPPPFLTGKVDRSLSLPLSLPAGLDCGGCRPAARTASERDLAKNIHKKKKDYGVAGVAEGNACPPASPSSPKKIQLRSVNNRADQDQKNKTPTPTTTKKKSRRKKKLLSNGYGFSSSSSSEEFEFSSSDDEDDEEEADSNFFSSRSFSSDSSGFYRRPSSNRNRTKKKKEKEKKKLSGRPPRHSRDGFQPVISVVPSKKKVEEEEEEEEEKSGFPVTKRSKDPYADFRDSMVEMIVERQMFGAKDLEQLLRSYLSLNSPHHHPVILRAFADISEVLFGH</sequence>
<dbReference type="Proteomes" id="UP001140949">
    <property type="component" value="Unassembled WGS sequence"/>
</dbReference>
<evidence type="ECO:0000256" key="5">
    <source>
        <dbReference type="ARBA" id="ARBA00023242"/>
    </source>
</evidence>
<evidence type="ECO:0000256" key="3">
    <source>
        <dbReference type="ARBA" id="ARBA00023015"/>
    </source>
</evidence>
<evidence type="ECO:0000313" key="10">
    <source>
        <dbReference type="Proteomes" id="UP001140949"/>
    </source>
</evidence>
<name>A0AAX6E5U8_IRIPA</name>
<keyword evidence="10" id="KW-1185">Reference proteome</keyword>
<feature type="domain" description="OVATE" evidence="8">
    <location>
        <begin position="290"/>
        <end position="349"/>
    </location>
</feature>
<dbReference type="PANTHER" id="PTHR33057">
    <property type="entry name" value="TRANSCRIPTION REPRESSOR OFP7-RELATED"/>
    <property type="match status" value="1"/>
</dbReference>
<dbReference type="NCBIfam" id="TIGR01568">
    <property type="entry name" value="A_thal_3678"/>
    <property type="match status" value="1"/>
</dbReference>
<comment type="caution">
    <text evidence="9">The sequence shown here is derived from an EMBL/GenBank/DDBJ whole genome shotgun (WGS) entry which is preliminary data.</text>
</comment>
<feature type="compositionally biased region" description="Acidic residues" evidence="7">
    <location>
        <begin position="195"/>
        <end position="212"/>
    </location>
</feature>
<feature type="region of interest" description="Disordered" evidence="7">
    <location>
        <begin position="25"/>
        <end position="52"/>
    </location>
</feature>
<evidence type="ECO:0000256" key="7">
    <source>
        <dbReference type="SAM" id="MobiDB-lite"/>
    </source>
</evidence>
<gene>
    <name evidence="9" type="ORF">M6B38_207850</name>
</gene>
<feature type="region of interest" description="Disordered" evidence="7">
    <location>
        <begin position="133"/>
        <end position="294"/>
    </location>
</feature>